<gene>
    <name evidence="6" type="primary">LOC110737369</name>
</gene>
<dbReference type="PANTHER" id="PTHR11638">
    <property type="entry name" value="ATP-DEPENDENT CLP PROTEASE"/>
    <property type="match status" value="1"/>
</dbReference>
<evidence type="ECO:0000259" key="5">
    <source>
        <dbReference type="SMART" id="SM01086"/>
    </source>
</evidence>
<keyword evidence="2" id="KW-0067">ATP-binding</keyword>
<dbReference type="OrthoDB" id="47330at2759"/>
<feature type="domain" description="AAA+ ATPase" evidence="4">
    <location>
        <begin position="65"/>
        <end position="260"/>
    </location>
</feature>
<dbReference type="Pfam" id="PF10431">
    <property type="entry name" value="ClpB_D2-small"/>
    <property type="match status" value="1"/>
</dbReference>
<dbReference type="Pfam" id="PF17871">
    <property type="entry name" value="AAA_lid_9"/>
    <property type="match status" value="1"/>
</dbReference>
<dbReference type="SUPFAM" id="SSF52540">
    <property type="entry name" value="P-loop containing nucleoside triphosphate hydrolases"/>
    <property type="match status" value="2"/>
</dbReference>
<feature type="domain" description="AAA+ ATPase" evidence="4">
    <location>
        <begin position="338"/>
        <end position="514"/>
    </location>
</feature>
<dbReference type="CDD" id="cd00009">
    <property type="entry name" value="AAA"/>
    <property type="match status" value="1"/>
</dbReference>
<dbReference type="Gene3D" id="1.10.8.60">
    <property type="match status" value="2"/>
</dbReference>
<proteinExistence type="predicted"/>
<reference evidence="6" key="1">
    <citation type="journal article" date="2017" name="Nature">
        <title>The genome of Chenopodium quinoa.</title>
        <authorList>
            <person name="Jarvis D.E."/>
            <person name="Ho Y.S."/>
            <person name="Lightfoot D.J."/>
            <person name="Schmoeckel S.M."/>
            <person name="Li B."/>
            <person name="Borm T.J.A."/>
            <person name="Ohyanagi H."/>
            <person name="Mineta K."/>
            <person name="Michell C.T."/>
            <person name="Saber N."/>
            <person name="Kharbatia N.M."/>
            <person name="Rupper R.R."/>
            <person name="Sharp A.R."/>
            <person name="Dally N."/>
            <person name="Boughton B.A."/>
            <person name="Woo Y.H."/>
            <person name="Gao G."/>
            <person name="Schijlen E.G.W.M."/>
            <person name="Guo X."/>
            <person name="Momin A.A."/>
            <person name="Negrao S."/>
            <person name="Al-Babili S."/>
            <person name="Gehring C."/>
            <person name="Roessner U."/>
            <person name="Jung C."/>
            <person name="Murphy K."/>
            <person name="Arold S.T."/>
            <person name="Gojobori T."/>
            <person name="van der Linden C.G."/>
            <person name="van Loo E.N."/>
            <person name="Jellen E.N."/>
            <person name="Maughan P.J."/>
            <person name="Tester M."/>
        </authorList>
    </citation>
    <scope>NUCLEOTIDE SEQUENCE [LARGE SCALE GENOMIC DNA]</scope>
    <source>
        <strain evidence="6">cv. PI 614886</strain>
    </source>
</reference>
<dbReference type="PRINTS" id="PR00300">
    <property type="entry name" value="CLPPROTEASEA"/>
</dbReference>
<feature type="domain" description="Clp ATPase C-terminal" evidence="5">
    <location>
        <begin position="515"/>
        <end position="605"/>
    </location>
</feature>
<dbReference type="GO" id="GO:0016887">
    <property type="term" value="F:ATP hydrolysis activity"/>
    <property type="evidence" value="ECO:0007669"/>
    <property type="project" value="InterPro"/>
</dbReference>
<dbReference type="Proteomes" id="UP000596660">
    <property type="component" value="Unplaced"/>
</dbReference>
<organism evidence="6 7">
    <name type="scientific">Chenopodium quinoa</name>
    <name type="common">Quinoa</name>
    <dbReference type="NCBI Taxonomy" id="63459"/>
    <lineage>
        <taxon>Eukaryota</taxon>
        <taxon>Viridiplantae</taxon>
        <taxon>Streptophyta</taxon>
        <taxon>Embryophyta</taxon>
        <taxon>Tracheophyta</taxon>
        <taxon>Spermatophyta</taxon>
        <taxon>Magnoliopsida</taxon>
        <taxon>eudicotyledons</taxon>
        <taxon>Gunneridae</taxon>
        <taxon>Pentapetalae</taxon>
        <taxon>Caryophyllales</taxon>
        <taxon>Chenopodiaceae</taxon>
        <taxon>Chenopodioideae</taxon>
        <taxon>Atripliceae</taxon>
        <taxon>Chenopodium</taxon>
    </lineage>
</organism>
<reference evidence="6" key="2">
    <citation type="submission" date="2021-03" db="UniProtKB">
        <authorList>
            <consortium name="EnsemblPlants"/>
        </authorList>
    </citation>
    <scope>IDENTIFICATION</scope>
</reference>
<dbReference type="InterPro" id="IPR001270">
    <property type="entry name" value="ClpA/B"/>
</dbReference>
<dbReference type="InterPro" id="IPR050130">
    <property type="entry name" value="ClpA_ClpB"/>
</dbReference>
<dbReference type="InterPro" id="IPR041546">
    <property type="entry name" value="ClpA/ClpB_AAA_lid"/>
</dbReference>
<dbReference type="InterPro" id="IPR003593">
    <property type="entry name" value="AAA+_ATPase"/>
</dbReference>
<accession>A0A803LGV4</accession>
<dbReference type="KEGG" id="cqi:110737369"/>
<dbReference type="FunFam" id="3.40.50.300:FF:000025">
    <property type="entry name" value="ATP-dependent Clp protease subunit"/>
    <property type="match status" value="1"/>
</dbReference>
<dbReference type="Gramene" id="AUR62013201-RA">
    <property type="protein sequence ID" value="AUR62013201-RA:cds"/>
    <property type="gene ID" value="AUR62013201"/>
</dbReference>
<evidence type="ECO:0000256" key="2">
    <source>
        <dbReference type="ARBA" id="ARBA00022840"/>
    </source>
</evidence>
<keyword evidence="1" id="KW-0547">Nucleotide-binding</keyword>
<keyword evidence="7" id="KW-1185">Reference proteome</keyword>
<name>A0A803LGV4_CHEQI</name>
<evidence type="ECO:0000256" key="3">
    <source>
        <dbReference type="ARBA" id="ARBA00023186"/>
    </source>
</evidence>
<evidence type="ECO:0000313" key="7">
    <source>
        <dbReference type="Proteomes" id="UP000596660"/>
    </source>
</evidence>
<dbReference type="InterPro" id="IPR027417">
    <property type="entry name" value="P-loop_NTPase"/>
</dbReference>
<dbReference type="SMART" id="SM00382">
    <property type="entry name" value="AAA"/>
    <property type="match status" value="2"/>
</dbReference>
<dbReference type="SMART" id="SM01086">
    <property type="entry name" value="ClpB_D2-small"/>
    <property type="match status" value="1"/>
</dbReference>
<dbReference type="GeneID" id="110737369"/>
<dbReference type="Pfam" id="PF00004">
    <property type="entry name" value="AAA"/>
    <property type="match status" value="1"/>
</dbReference>
<keyword evidence="3" id="KW-0143">Chaperone</keyword>
<dbReference type="InterPro" id="IPR019489">
    <property type="entry name" value="Clp_ATPase_C"/>
</dbReference>
<evidence type="ECO:0000256" key="1">
    <source>
        <dbReference type="ARBA" id="ARBA00022741"/>
    </source>
</evidence>
<dbReference type="InterPro" id="IPR003959">
    <property type="entry name" value="ATPase_AAA_core"/>
</dbReference>
<protein>
    <submittedName>
        <fullName evidence="6">Uncharacterized protein</fullName>
    </submittedName>
</protein>
<dbReference type="PANTHER" id="PTHR11638:SF189">
    <property type="entry name" value="CLP R DOMAIN-CONTAINING PROTEIN"/>
    <property type="match status" value="1"/>
</dbReference>
<sequence>MPQRYKIKMMLKKRQFSTKFEANKFELLCKYGSDLTELAEKGELNPVIGRGREIELAMQILCKRRKNSLCFLGSPGIGLTSIVEGLAQRIAADSAPLRFLGKKVIAIQKRNIFSGCEASLSEIEQRMTALIEELKQTDGMVILFMNEVDLLLRIGDKIDQCVGAFTKKEYQTYIESNTTLRERFQPVDVPEPTVEETLQCLKLLHVKYAAHHNVKYSKKALVAVAQLSRRSHSDGFVIDKAIDMMDEAGARVSLQLTKAASDKKVKVTKEHITSLDKSAKKQVGKSFMHRVSTLEKPNSLLEMEACLRKHIIGQEKAIETLSSALLRAKAGIRDTKRPIASFIFTGPTGVGKTGLANAVAIEYFGSLKHIIKLDMSEYKEQHSVSKLFGSPPGYVSHGAGGQLTKAVMNQPESVVVFDEVEKAHPDIFNTLLQVLEDGTLTDGKGTKFSFTKTLIIFTSNIGHNLFNQSNYDSECGGEQNYQELKEQVMEELKKFFRLELLNRLDDIVVFQQIRNRDDLMKVLEIMLDKLYERLKRKDITVEIKDNVKNKLIEEGYDPIYGVRPLRRCITRLIEDALAQWIVDGDVKTGDSLVIDLDSHGNVIKL</sequence>
<dbReference type="RefSeq" id="XP_021773417.1">
    <property type="nucleotide sequence ID" value="XM_021917725.1"/>
</dbReference>
<evidence type="ECO:0000313" key="6">
    <source>
        <dbReference type="EnsemblPlants" id="AUR62013201-RA:cds"/>
    </source>
</evidence>
<dbReference type="GO" id="GO:0005737">
    <property type="term" value="C:cytoplasm"/>
    <property type="evidence" value="ECO:0007669"/>
    <property type="project" value="TreeGrafter"/>
</dbReference>
<dbReference type="GO" id="GO:0005524">
    <property type="term" value="F:ATP binding"/>
    <property type="evidence" value="ECO:0007669"/>
    <property type="project" value="UniProtKB-KW"/>
</dbReference>
<dbReference type="GO" id="GO:0034605">
    <property type="term" value="P:cellular response to heat"/>
    <property type="evidence" value="ECO:0007669"/>
    <property type="project" value="TreeGrafter"/>
</dbReference>
<dbReference type="CDD" id="cd19499">
    <property type="entry name" value="RecA-like_ClpB_Hsp104-like"/>
    <property type="match status" value="1"/>
</dbReference>
<dbReference type="AlphaFoldDB" id="A0A803LGV4"/>
<dbReference type="EnsemblPlants" id="AUR62013201-RA">
    <property type="protein sequence ID" value="AUR62013201-RA:cds"/>
    <property type="gene ID" value="AUR62013201"/>
</dbReference>
<evidence type="ECO:0000259" key="4">
    <source>
        <dbReference type="SMART" id="SM00382"/>
    </source>
</evidence>
<dbReference type="Gene3D" id="3.40.50.300">
    <property type="entry name" value="P-loop containing nucleotide triphosphate hydrolases"/>
    <property type="match status" value="2"/>
</dbReference>
<dbReference type="Pfam" id="PF07724">
    <property type="entry name" value="AAA_2"/>
    <property type="match status" value="1"/>
</dbReference>
<dbReference type="SMR" id="A0A803LGV4"/>